<dbReference type="PANTHER" id="PTHR42760">
    <property type="entry name" value="SHORT-CHAIN DEHYDROGENASES/REDUCTASES FAMILY MEMBER"/>
    <property type="match status" value="1"/>
</dbReference>
<proteinExistence type="inferred from homology"/>
<dbReference type="GO" id="GO:0048038">
    <property type="term" value="F:quinone binding"/>
    <property type="evidence" value="ECO:0007669"/>
    <property type="project" value="TreeGrafter"/>
</dbReference>
<dbReference type="STRING" id="575540.Isop_3360"/>
<gene>
    <name evidence="4" type="ordered locus">Isop_3360</name>
</gene>
<name>E8R620_ISOPI</name>
<dbReference type="EMBL" id="CP002353">
    <property type="protein sequence ID" value="ADV63922.1"/>
    <property type="molecule type" value="Genomic_DNA"/>
</dbReference>
<dbReference type="AlphaFoldDB" id="E8R620"/>
<dbReference type="InterPro" id="IPR002347">
    <property type="entry name" value="SDR_fam"/>
</dbReference>
<comment type="similarity">
    <text evidence="1">Belongs to the short-chain dehydrogenases/reductases (SDR) family.</text>
</comment>
<dbReference type="eggNOG" id="COG1028">
    <property type="taxonomic scope" value="Bacteria"/>
</dbReference>
<dbReference type="RefSeq" id="WP_013566210.1">
    <property type="nucleotide sequence ID" value="NC_014962.1"/>
</dbReference>
<evidence type="ECO:0000313" key="4">
    <source>
        <dbReference type="EMBL" id="ADV63922.1"/>
    </source>
</evidence>
<dbReference type="PANTHER" id="PTHR42760:SF133">
    <property type="entry name" value="3-OXOACYL-[ACYL-CARRIER-PROTEIN] REDUCTASE"/>
    <property type="match status" value="1"/>
</dbReference>
<dbReference type="GO" id="GO:0006633">
    <property type="term" value="P:fatty acid biosynthetic process"/>
    <property type="evidence" value="ECO:0007669"/>
    <property type="project" value="TreeGrafter"/>
</dbReference>
<evidence type="ECO:0000256" key="1">
    <source>
        <dbReference type="ARBA" id="ARBA00006484"/>
    </source>
</evidence>
<organism evidence="4 5">
    <name type="scientific">Isosphaera pallida (strain ATCC 43644 / DSM 9630 / IS1B)</name>
    <dbReference type="NCBI Taxonomy" id="575540"/>
    <lineage>
        <taxon>Bacteria</taxon>
        <taxon>Pseudomonadati</taxon>
        <taxon>Planctomycetota</taxon>
        <taxon>Planctomycetia</taxon>
        <taxon>Isosphaerales</taxon>
        <taxon>Isosphaeraceae</taxon>
        <taxon>Isosphaera</taxon>
    </lineage>
</organism>
<evidence type="ECO:0000256" key="2">
    <source>
        <dbReference type="ARBA" id="ARBA00023002"/>
    </source>
</evidence>
<dbReference type="InterPro" id="IPR036291">
    <property type="entry name" value="NAD(P)-bd_dom_sf"/>
</dbReference>
<dbReference type="InParanoid" id="E8R620"/>
<sequence>MSFEDSSRIVDPSLRSSPPTALVTGGGRGIGRGIVHALARAGFAIGLTYRSGSEAAQQTVSEALSLGAPQAWSVAADSGDLTTVETVTHEVASRFGRLDLLVNNAGMAPRVRSDVLETTPESWDEVMNANLKGVFFLTQRLARLMMTQPLHPELEAAQIHFIGSISADHVSLNRVEYCVSKAGIATIARAFALRLADSPIRVVELRPGLIRTDMTERVADLYTQRIRDGLVPIPRWGTPEDVGRVVAQLARSPLPYATGVVLPLDGGLHLQRL</sequence>
<evidence type="ECO:0000313" key="5">
    <source>
        <dbReference type="Proteomes" id="UP000008631"/>
    </source>
</evidence>
<dbReference type="OrthoDB" id="9803333at2"/>
<keyword evidence="5" id="KW-1185">Reference proteome</keyword>
<reference key="1">
    <citation type="submission" date="2010-11" db="EMBL/GenBank/DDBJ databases">
        <title>The complete sequence of chromosome of Isophaera pallida ATCC 43644.</title>
        <authorList>
            <consortium name="US DOE Joint Genome Institute (JGI-PGF)"/>
            <person name="Lucas S."/>
            <person name="Copeland A."/>
            <person name="Lapidus A."/>
            <person name="Bruce D."/>
            <person name="Goodwin L."/>
            <person name="Pitluck S."/>
            <person name="Kyrpides N."/>
            <person name="Mavromatis K."/>
            <person name="Pagani I."/>
            <person name="Ivanova N."/>
            <person name="Saunders E."/>
            <person name="Brettin T."/>
            <person name="Detter J.C."/>
            <person name="Han C."/>
            <person name="Tapia R."/>
            <person name="Land M."/>
            <person name="Hauser L."/>
            <person name="Markowitz V."/>
            <person name="Cheng J.-F."/>
            <person name="Hugenholtz P."/>
            <person name="Woyke T."/>
            <person name="Wu D."/>
            <person name="Eisen J.A."/>
        </authorList>
    </citation>
    <scope>NUCLEOTIDE SEQUENCE</scope>
    <source>
        <strain>ATCC 43644</strain>
    </source>
</reference>
<dbReference type="PROSITE" id="PS00061">
    <property type="entry name" value="ADH_SHORT"/>
    <property type="match status" value="1"/>
</dbReference>
<dbReference type="GO" id="GO:0016616">
    <property type="term" value="F:oxidoreductase activity, acting on the CH-OH group of donors, NAD or NADP as acceptor"/>
    <property type="evidence" value="ECO:0007669"/>
    <property type="project" value="TreeGrafter"/>
</dbReference>
<dbReference type="HOGENOM" id="CLU_010194_1_3_0"/>
<dbReference type="PRINTS" id="PR00081">
    <property type="entry name" value="GDHRDH"/>
</dbReference>
<feature type="region of interest" description="Disordered" evidence="3">
    <location>
        <begin position="1"/>
        <end position="21"/>
    </location>
</feature>
<keyword evidence="2" id="KW-0560">Oxidoreductase</keyword>
<dbReference type="InterPro" id="IPR020904">
    <property type="entry name" value="Sc_DH/Rdtase_CS"/>
</dbReference>
<dbReference type="SUPFAM" id="SSF51735">
    <property type="entry name" value="NAD(P)-binding Rossmann-fold domains"/>
    <property type="match status" value="1"/>
</dbReference>
<protein>
    <submittedName>
        <fullName evidence="4">Short-chain dehydrogenase/reductase SDR</fullName>
    </submittedName>
</protein>
<accession>E8R620</accession>
<dbReference type="Proteomes" id="UP000008631">
    <property type="component" value="Chromosome"/>
</dbReference>
<dbReference type="FunFam" id="3.40.50.720:FF:000084">
    <property type="entry name" value="Short-chain dehydrogenase reductase"/>
    <property type="match status" value="1"/>
</dbReference>
<dbReference type="KEGG" id="ipa:Isop_3360"/>
<reference evidence="4 5" key="2">
    <citation type="journal article" date="2011" name="Stand. Genomic Sci.">
        <title>Complete genome sequence of Isosphaera pallida type strain (IS1B).</title>
        <authorList>
            <consortium name="US DOE Joint Genome Institute (JGI-PGF)"/>
            <person name="Goker M."/>
            <person name="Cleland D."/>
            <person name="Saunders E."/>
            <person name="Lapidus A."/>
            <person name="Nolan M."/>
            <person name="Lucas S."/>
            <person name="Hammon N."/>
            <person name="Deshpande S."/>
            <person name="Cheng J.F."/>
            <person name="Tapia R."/>
            <person name="Han C."/>
            <person name="Goodwin L."/>
            <person name="Pitluck S."/>
            <person name="Liolios K."/>
            <person name="Pagani I."/>
            <person name="Ivanova N."/>
            <person name="Mavromatis K."/>
            <person name="Pati A."/>
            <person name="Chen A."/>
            <person name="Palaniappan K."/>
            <person name="Land M."/>
            <person name="Hauser L."/>
            <person name="Chang Y.J."/>
            <person name="Jeffries C.D."/>
            <person name="Detter J.C."/>
            <person name="Beck B."/>
            <person name="Woyke T."/>
            <person name="Bristow J."/>
            <person name="Eisen J.A."/>
            <person name="Markowitz V."/>
            <person name="Hugenholtz P."/>
            <person name="Kyrpides N.C."/>
            <person name="Klenk H.P."/>
        </authorList>
    </citation>
    <scope>NUCLEOTIDE SEQUENCE [LARGE SCALE GENOMIC DNA]</scope>
    <source>
        <strain evidence="5">ATCC 43644 / DSM 9630 / IS1B</strain>
    </source>
</reference>
<dbReference type="Pfam" id="PF13561">
    <property type="entry name" value="adh_short_C2"/>
    <property type="match status" value="1"/>
</dbReference>
<evidence type="ECO:0000256" key="3">
    <source>
        <dbReference type="SAM" id="MobiDB-lite"/>
    </source>
</evidence>
<dbReference type="PRINTS" id="PR00080">
    <property type="entry name" value="SDRFAMILY"/>
</dbReference>
<dbReference type="Gene3D" id="3.40.50.720">
    <property type="entry name" value="NAD(P)-binding Rossmann-like Domain"/>
    <property type="match status" value="1"/>
</dbReference>
<dbReference type="NCBIfam" id="NF009386">
    <property type="entry name" value="PRK12745.1"/>
    <property type="match status" value="1"/>
</dbReference>